<dbReference type="InterPro" id="IPR008775">
    <property type="entry name" value="Phytyl_CoA_dOase-like"/>
</dbReference>
<keyword evidence="2" id="KW-1185">Reference proteome</keyword>
<dbReference type="PANTHER" id="PTHR20883">
    <property type="entry name" value="PHYTANOYL-COA DIOXYGENASE DOMAIN CONTAINING 1"/>
    <property type="match status" value="1"/>
</dbReference>
<dbReference type="PANTHER" id="PTHR20883:SF48">
    <property type="entry name" value="ECTOINE DIOXYGENASE"/>
    <property type="match status" value="1"/>
</dbReference>
<organism evidence="1 2">
    <name type="scientific">Paenibacillus spongiae</name>
    <dbReference type="NCBI Taxonomy" id="2909671"/>
    <lineage>
        <taxon>Bacteria</taxon>
        <taxon>Bacillati</taxon>
        <taxon>Bacillota</taxon>
        <taxon>Bacilli</taxon>
        <taxon>Bacillales</taxon>
        <taxon>Paenibacillaceae</taxon>
        <taxon>Paenibacillus</taxon>
    </lineage>
</organism>
<evidence type="ECO:0000313" key="1">
    <source>
        <dbReference type="EMBL" id="UVI28449.1"/>
    </source>
</evidence>
<proteinExistence type="predicted"/>
<dbReference type="GO" id="GO:0051213">
    <property type="term" value="F:dioxygenase activity"/>
    <property type="evidence" value="ECO:0007669"/>
    <property type="project" value="UniProtKB-KW"/>
</dbReference>
<evidence type="ECO:0000313" key="2">
    <source>
        <dbReference type="Proteomes" id="UP001057877"/>
    </source>
</evidence>
<dbReference type="Pfam" id="PF05721">
    <property type="entry name" value="PhyH"/>
    <property type="match status" value="1"/>
</dbReference>
<dbReference type="Proteomes" id="UP001057877">
    <property type="component" value="Chromosome"/>
</dbReference>
<dbReference type="RefSeq" id="WP_258384537.1">
    <property type="nucleotide sequence ID" value="NZ_CP091430.1"/>
</dbReference>
<name>A0ABY5S3G8_9BACL</name>
<protein>
    <submittedName>
        <fullName evidence="1">Phytanoyl-CoA dioxygenase family protein</fullName>
    </submittedName>
</protein>
<dbReference type="Gene3D" id="2.60.120.620">
    <property type="entry name" value="q2cbj1_9rhob like domain"/>
    <property type="match status" value="1"/>
</dbReference>
<keyword evidence="1" id="KW-0223">Dioxygenase</keyword>
<dbReference type="EMBL" id="CP091430">
    <property type="protein sequence ID" value="UVI28449.1"/>
    <property type="molecule type" value="Genomic_DNA"/>
</dbReference>
<accession>A0ABY5S3G8</accession>
<gene>
    <name evidence="1" type="ORF">L1F29_23765</name>
</gene>
<keyword evidence="1" id="KW-0560">Oxidoreductase</keyword>
<reference evidence="1" key="1">
    <citation type="submission" date="2022-01" db="EMBL/GenBank/DDBJ databases">
        <title>Paenibacillus spongiae sp. nov., isolated from marine sponge.</title>
        <authorList>
            <person name="Li Z."/>
            <person name="Zhang M."/>
        </authorList>
    </citation>
    <scope>NUCLEOTIDE SEQUENCE</scope>
    <source>
        <strain evidence="1">PHS-Z3</strain>
    </source>
</reference>
<dbReference type="SUPFAM" id="SSF51197">
    <property type="entry name" value="Clavaminate synthase-like"/>
    <property type="match status" value="1"/>
</dbReference>
<sequence>MGLSKEQLEQFQENGFLVIGPLLTEDELAALRSRIDALASGEDPLSARVGIRLEADAEKLKQESKLNKVWQIMDASSYDETIARHARNPQILDIVEQLLGTSDIKLFGDQTLMKPAHHGSPVSWHQDSGYWTQISPPALVNCWTALDDATIENGCVRYVPGSHKRGVLEHHRENDGFLHVRDFDPNQAVPAEVPAGWCAFHHSCTIHSSGPNLSPNRRRGLVTSYMRADSEWVGAIGRKAFPLVRGREYEGRV</sequence>